<organism evidence="1 2">
    <name type="scientific">Collybia nuda</name>
    <dbReference type="NCBI Taxonomy" id="64659"/>
    <lineage>
        <taxon>Eukaryota</taxon>
        <taxon>Fungi</taxon>
        <taxon>Dikarya</taxon>
        <taxon>Basidiomycota</taxon>
        <taxon>Agaricomycotina</taxon>
        <taxon>Agaricomycetes</taxon>
        <taxon>Agaricomycetidae</taxon>
        <taxon>Agaricales</taxon>
        <taxon>Tricholomatineae</taxon>
        <taxon>Clitocybaceae</taxon>
        <taxon>Collybia</taxon>
    </lineage>
</organism>
<comment type="caution">
    <text evidence="1">The sequence shown here is derived from an EMBL/GenBank/DDBJ whole genome shotgun (WGS) entry which is preliminary data.</text>
</comment>
<evidence type="ECO:0000313" key="2">
    <source>
        <dbReference type="Proteomes" id="UP000807353"/>
    </source>
</evidence>
<evidence type="ECO:0000313" key="1">
    <source>
        <dbReference type="EMBL" id="KAF9464873.1"/>
    </source>
</evidence>
<dbReference type="Proteomes" id="UP000807353">
    <property type="component" value="Unassembled WGS sequence"/>
</dbReference>
<dbReference type="AlphaFoldDB" id="A0A9P6CLL9"/>
<sequence length="62" mass="7288">MARSRSVQGCGIPPRRDFHFHFNFEFISALNSFFFHNNTLKGAAIKLIPFQFSRLFVSPRRQ</sequence>
<name>A0A9P6CLL9_9AGAR</name>
<protein>
    <submittedName>
        <fullName evidence="1">Uncharacterized protein</fullName>
    </submittedName>
</protein>
<accession>A0A9P6CLL9</accession>
<reference evidence="1" key="1">
    <citation type="submission" date="2020-11" db="EMBL/GenBank/DDBJ databases">
        <authorList>
            <consortium name="DOE Joint Genome Institute"/>
            <person name="Ahrendt S."/>
            <person name="Riley R."/>
            <person name="Andreopoulos W."/>
            <person name="Labutti K."/>
            <person name="Pangilinan J."/>
            <person name="Ruiz-Duenas F.J."/>
            <person name="Barrasa J.M."/>
            <person name="Sanchez-Garcia M."/>
            <person name="Camarero S."/>
            <person name="Miyauchi S."/>
            <person name="Serrano A."/>
            <person name="Linde D."/>
            <person name="Babiker R."/>
            <person name="Drula E."/>
            <person name="Ayuso-Fernandez I."/>
            <person name="Pacheco R."/>
            <person name="Padilla G."/>
            <person name="Ferreira P."/>
            <person name="Barriuso J."/>
            <person name="Kellner H."/>
            <person name="Castanera R."/>
            <person name="Alfaro M."/>
            <person name="Ramirez L."/>
            <person name="Pisabarro A.G."/>
            <person name="Kuo A."/>
            <person name="Tritt A."/>
            <person name="Lipzen A."/>
            <person name="He G."/>
            <person name="Yan M."/>
            <person name="Ng V."/>
            <person name="Cullen D."/>
            <person name="Martin F."/>
            <person name="Rosso M.-N."/>
            <person name="Henrissat B."/>
            <person name="Hibbett D."/>
            <person name="Martinez A.T."/>
            <person name="Grigoriev I.V."/>
        </authorList>
    </citation>
    <scope>NUCLEOTIDE SEQUENCE</scope>
    <source>
        <strain evidence="1">CBS 247.69</strain>
    </source>
</reference>
<proteinExistence type="predicted"/>
<gene>
    <name evidence="1" type="ORF">BDZ94DRAFT_1255449</name>
</gene>
<keyword evidence="2" id="KW-1185">Reference proteome</keyword>
<dbReference type="EMBL" id="MU150251">
    <property type="protein sequence ID" value="KAF9464873.1"/>
    <property type="molecule type" value="Genomic_DNA"/>
</dbReference>